<dbReference type="GO" id="GO:0071949">
    <property type="term" value="F:FAD binding"/>
    <property type="evidence" value="ECO:0007669"/>
    <property type="project" value="InterPro"/>
</dbReference>
<dbReference type="Gene3D" id="3.50.50.60">
    <property type="entry name" value="FAD/NAD(P)-binding domain"/>
    <property type="match status" value="2"/>
</dbReference>
<proteinExistence type="inferred from homology"/>
<dbReference type="OrthoDB" id="9787779at2"/>
<evidence type="ECO:0000256" key="2">
    <source>
        <dbReference type="ARBA" id="ARBA00010790"/>
    </source>
</evidence>
<keyword evidence="4" id="KW-0274">FAD</keyword>
<dbReference type="GO" id="GO:0016614">
    <property type="term" value="F:oxidoreductase activity, acting on CH-OH group of donors"/>
    <property type="evidence" value="ECO:0007669"/>
    <property type="project" value="InterPro"/>
</dbReference>
<dbReference type="InterPro" id="IPR007867">
    <property type="entry name" value="GMC_OxRtase_C"/>
</dbReference>
<feature type="domain" description="Glucose-methanol-choline oxidoreductase C-terminal" evidence="7">
    <location>
        <begin position="391"/>
        <end position="517"/>
    </location>
</feature>
<evidence type="ECO:0000313" key="9">
    <source>
        <dbReference type="Proteomes" id="UP000260351"/>
    </source>
</evidence>
<dbReference type="EMBL" id="QUZK01000045">
    <property type="protein sequence ID" value="RFF29581.1"/>
    <property type="molecule type" value="Genomic_DNA"/>
</dbReference>
<evidence type="ECO:0000256" key="5">
    <source>
        <dbReference type="ARBA" id="ARBA00023002"/>
    </source>
</evidence>
<dbReference type="PANTHER" id="PTHR42784:SF1">
    <property type="entry name" value="PYRANOSE 2-OXIDASE"/>
    <property type="match status" value="1"/>
</dbReference>
<evidence type="ECO:0000313" key="8">
    <source>
        <dbReference type="EMBL" id="RFF29581.1"/>
    </source>
</evidence>
<dbReference type="Pfam" id="PF05199">
    <property type="entry name" value="GMC_oxred_C"/>
    <property type="match status" value="1"/>
</dbReference>
<keyword evidence="9" id="KW-1185">Reference proteome</keyword>
<sequence>MLHDLVKLTEAAPVQRKAQICIIGAGTAGLFLAQRLRQRGIRVVLLEAGGQKSSPPEAVGQQCVQRGLKYRGAQSGRAFGLGGTSALWGGQFIPLTPQDFGPRKAVGFEPWPLCYDDLVPFFSEVREVLGLLTPGPAQKDDRIEKRFRQLSKLDPDLLLRVSEWLPFAKRNFAQLFAQKLKDDPELEVWLNATVTVLEVEAGDAESRLREVRAKGPHGQSLRICAQHVVVSAGALESTRLILEMNESVAAGGMDESSPLGRHFSDHLSVTAGKFRCVDSRGFNHAIGPVFQRGIMRTPRLEISPAAQAREALTSAFAHFTFETDGTSGFDLVRSWLRKRQGEALNEELTPANLAKASRDMAKLGFWKTVHRRLWIPNEANLLLQVDIEQIPNWESRLTLADERDAYGRKRLSIDWRIHPEDMGAIRQVAHKVSHAWQNSSLSQVANLELEPLDQIDGFDSLYDVYHPTGTLRMGVSPRDSVVDKNLRLWGFQNCYISSTAVFPSAGSANPGFTHLALTARLAKHLAERLDA</sequence>
<dbReference type="Proteomes" id="UP000260351">
    <property type="component" value="Unassembled WGS sequence"/>
</dbReference>
<evidence type="ECO:0000256" key="1">
    <source>
        <dbReference type="ARBA" id="ARBA00001974"/>
    </source>
</evidence>
<keyword evidence="3" id="KW-0285">Flavoprotein</keyword>
<dbReference type="InterPro" id="IPR002938">
    <property type="entry name" value="FAD-bd"/>
</dbReference>
<evidence type="ECO:0000259" key="6">
    <source>
        <dbReference type="Pfam" id="PF01494"/>
    </source>
</evidence>
<evidence type="ECO:0000259" key="7">
    <source>
        <dbReference type="Pfam" id="PF05199"/>
    </source>
</evidence>
<dbReference type="RefSeq" id="WP_116651445.1">
    <property type="nucleotide sequence ID" value="NZ_QUZK01000045.1"/>
</dbReference>
<dbReference type="Pfam" id="PF01494">
    <property type="entry name" value="FAD_binding_3"/>
    <property type="match status" value="1"/>
</dbReference>
<dbReference type="PANTHER" id="PTHR42784">
    <property type="entry name" value="PYRANOSE 2-OXIDASE"/>
    <property type="match status" value="1"/>
</dbReference>
<dbReference type="InterPro" id="IPR036188">
    <property type="entry name" value="FAD/NAD-bd_sf"/>
</dbReference>
<organism evidence="8 9">
    <name type="scientific">Wenzhouxiangella sediminis</name>
    <dbReference type="NCBI Taxonomy" id="1792836"/>
    <lineage>
        <taxon>Bacteria</taxon>
        <taxon>Pseudomonadati</taxon>
        <taxon>Pseudomonadota</taxon>
        <taxon>Gammaproteobacteria</taxon>
        <taxon>Chromatiales</taxon>
        <taxon>Wenzhouxiangellaceae</taxon>
        <taxon>Wenzhouxiangella</taxon>
    </lineage>
</organism>
<evidence type="ECO:0000256" key="4">
    <source>
        <dbReference type="ARBA" id="ARBA00022827"/>
    </source>
</evidence>
<protein>
    <submittedName>
        <fullName evidence="8">GMC family oxidoreductase</fullName>
    </submittedName>
</protein>
<gene>
    <name evidence="8" type="ORF">DZC52_12295</name>
</gene>
<comment type="caution">
    <text evidence="8">The sequence shown here is derived from an EMBL/GenBank/DDBJ whole genome shotgun (WGS) entry which is preliminary data.</text>
</comment>
<comment type="cofactor">
    <cofactor evidence="1">
        <name>FAD</name>
        <dbReference type="ChEBI" id="CHEBI:57692"/>
    </cofactor>
</comment>
<dbReference type="SUPFAM" id="SSF51905">
    <property type="entry name" value="FAD/NAD(P)-binding domain"/>
    <property type="match status" value="1"/>
</dbReference>
<accession>A0A3E1K6E3</accession>
<keyword evidence="5" id="KW-0560">Oxidoreductase</keyword>
<dbReference type="InterPro" id="IPR051473">
    <property type="entry name" value="P2Ox-like"/>
</dbReference>
<reference evidence="8 9" key="1">
    <citation type="submission" date="2018-08" db="EMBL/GenBank/DDBJ databases">
        <title>Wenzhouxiangella salilacus sp. nov., a novel bacterium isolated from a saline lake in Xinjiang Province, China.</title>
        <authorList>
            <person name="Han S."/>
        </authorList>
    </citation>
    <scope>NUCLEOTIDE SEQUENCE [LARGE SCALE GENOMIC DNA]</scope>
    <source>
        <strain evidence="8 9">XDB06</strain>
    </source>
</reference>
<dbReference type="AlphaFoldDB" id="A0A3E1K6E3"/>
<evidence type="ECO:0000256" key="3">
    <source>
        <dbReference type="ARBA" id="ARBA00022630"/>
    </source>
</evidence>
<name>A0A3E1K6E3_9GAMM</name>
<comment type="similarity">
    <text evidence="2">Belongs to the GMC oxidoreductase family.</text>
</comment>
<feature type="domain" description="FAD-binding" evidence="6">
    <location>
        <begin position="18"/>
        <end position="62"/>
    </location>
</feature>